<feature type="binding site" evidence="11">
    <location>
        <position position="109"/>
    </location>
    <ligand>
        <name>Mn(2+)</name>
        <dbReference type="ChEBI" id="CHEBI:29035"/>
        <label>1</label>
    </ligand>
</feature>
<evidence type="ECO:0000256" key="4">
    <source>
        <dbReference type="ARBA" id="ARBA00022741"/>
    </source>
</evidence>
<feature type="active site" description="GMP-histidine intermediate" evidence="9">
    <location>
        <position position="282"/>
    </location>
</feature>
<dbReference type="GO" id="GO:0003909">
    <property type="term" value="F:DNA ligase activity"/>
    <property type="evidence" value="ECO:0007669"/>
    <property type="project" value="TreeGrafter"/>
</dbReference>
<dbReference type="GO" id="GO:0170057">
    <property type="term" value="F:RNA ligase (GTP) activity"/>
    <property type="evidence" value="ECO:0007669"/>
    <property type="project" value="UniProtKB-EC"/>
</dbReference>
<sequence>MPDVHYGMGATVGSVFASDKYICPNAVGVDIGCGMAAVPLPDLSAESISWEIKESIHKEIKDRVPTGINIHGKPRKAPVLDNLNRSAWLSKQITQRTACQIGTLGGGNHFIELVKDSTGLVWIFLHSGSRNIGKVTAENYNALAKAFMKMKEFKQRNLDLNFLEIDTEEGRNYLRDMEWCQAFALDNRQDMLTQVATIIEEKTGSVADFSKAVNIHHNYCTCEEMRVHRCFRKYNPSKTMGYEKRGDKRKARSIRSYSRVNGNGILPVKGLGNSDSWQSSSHGAGRSKSRTKAKLEIKQSDFEKSMEGIVCETVEELRDEAPQAYKDINSVMDWQSDLVEIVTKFQPLINVKGFESSVPPWKLPKIAVIFENSDSFQITISKIQISKSTDNRKQNFSEFIPYSEWKQKGAGLRKGNVIQTWVQTEEDPLRKFLLKSTVVSSDTEKAILRIDEIQKREKI</sequence>
<evidence type="ECO:0000256" key="11">
    <source>
        <dbReference type="PIRSR" id="PIRSR601233-3"/>
    </source>
</evidence>
<evidence type="ECO:0000313" key="13">
    <source>
        <dbReference type="EMBL" id="EMY14815.1"/>
    </source>
</evidence>
<dbReference type="GO" id="GO:0006396">
    <property type="term" value="P:RNA processing"/>
    <property type="evidence" value="ECO:0007669"/>
    <property type="project" value="InterPro"/>
</dbReference>
<comment type="caution">
    <text evidence="13">The sequence shown here is derived from an EMBL/GenBank/DDBJ whole genome shotgun (WGS) entry which is preliminary data.</text>
</comment>
<name>N1UFK8_9LEPT</name>
<dbReference type="InterPro" id="IPR036025">
    <property type="entry name" value="RtcB-like_sf"/>
</dbReference>
<dbReference type="InterPro" id="IPR001233">
    <property type="entry name" value="RtcB"/>
</dbReference>
<keyword evidence="3 11" id="KW-0479">Metal-binding</keyword>
<organism evidence="13 14">
    <name type="scientific">Leptospira weilii str. Ecochallenge</name>
    <dbReference type="NCBI Taxonomy" id="1049986"/>
    <lineage>
        <taxon>Bacteria</taxon>
        <taxon>Pseudomonadati</taxon>
        <taxon>Spirochaetota</taxon>
        <taxon>Spirochaetia</taxon>
        <taxon>Leptospirales</taxon>
        <taxon>Leptospiraceae</taxon>
        <taxon>Leptospira</taxon>
    </lineage>
</organism>
<dbReference type="GO" id="GO:0042245">
    <property type="term" value="P:RNA repair"/>
    <property type="evidence" value="ECO:0007669"/>
    <property type="project" value="UniProtKB-KW"/>
</dbReference>
<evidence type="ECO:0000256" key="10">
    <source>
        <dbReference type="PIRSR" id="PIRSR601233-2"/>
    </source>
</evidence>
<dbReference type="Gene3D" id="3.90.1860.10">
    <property type="entry name" value="tRNA-splicing ligase RtcB"/>
    <property type="match status" value="1"/>
</dbReference>
<evidence type="ECO:0000256" key="9">
    <source>
        <dbReference type="PIRSR" id="PIRSR601233-1"/>
    </source>
</evidence>
<dbReference type="EMBL" id="AHMI02000136">
    <property type="protein sequence ID" value="EMY14815.1"/>
    <property type="molecule type" value="Genomic_DNA"/>
</dbReference>
<evidence type="ECO:0000256" key="5">
    <source>
        <dbReference type="ARBA" id="ARBA00022800"/>
    </source>
</evidence>
<comment type="cofactor">
    <cofactor evidence="11">
        <name>Mn(2+)</name>
        <dbReference type="ChEBI" id="CHEBI:29035"/>
    </cofactor>
    <text evidence="11">Binds 2 manganese ions per subunit.</text>
</comment>
<keyword evidence="4 10" id="KW-0547">Nucleotide-binding</keyword>
<dbReference type="AlphaFoldDB" id="N1UFK8"/>
<proteinExistence type="predicted"/>
<comment type="catalytic activity">
    <reaction evidence="8">
        <text>a 3'-end 3'-phospho-ribonucleotide-RNA + a 5'-end dephospho-ribonucleoside-RNA + GTP = a ribonucleotidyl-ribonucleotide-RNA + GMP + diphosphate</text>
        <dbReference type="Rhea" id="RHEA:68076"/>
        <dbReference type="Rhea" id="RHEA-COMP:10463"/>
        <dbReference type="Rhea" id="RHEA-COMP:13936"/>
        <dbReference type="Rhea" id="RHEA-COMP:17355"/>
        <dbReference type="ChEBI" id="CHEBI:33019"/>
        <dbReference type="ChEBI" id="CHEBI:37565"/>
        <dbReference type="ChEBI" id="CHEBI:58115"/>
        <dbReference type="ChEBI" id="CHEBI:83062"/>
        <dbReference type="ChEBI" id="CHEBI:138284"/>
        <dbReference type="ChEBI" id="CHEBI:173118"/>
        <dbReference type="EC" id="6.5.1.8"/>
    </reaction>
</comment>
<feature type="binding site" evidence="10">
    <location>
        <begin position="282"/>
        <end position="285"/>
    </location>
    <ligand>
        <name>GMP</name>
        <dbReference type="ChEBI" id="CHEBI:58115"/>
    </ligand>
</feature>
<evidence type="ECO:0000256" key="6">
    <source>
        <dbReference type="ARBA" id="ARBA00023134"/>
    </source>
</evidence>
<feature type="binding site" evidence="11">
    <location>
        <position position="126"/>
    </location>
    <ligand>
        <name>Mn(2+)</name>
        <dbReference type="ChEBI" id="CHEBI:29035"/>
        <label>2</label>
    </ligand>
</feature>
<feature type="compositionally biased region" description="Polar residues" evidence="12">
    <location>
        <begin position="273"/>
        <end position="282"/>
    </location>
</feature>
<dbReference type="SUPFAM" id="SSF103365">
    <property type="entry name" value="Hypothetical protein PH1602"/>
    <property type="match status" value="1"/>
</dbReference>
<feature type="region of interest" description="Disordered" evidence="12">
    <location>
        <begin position="265"/>
        <end position="294"/>
    </location>
</feature>
<feature type="binding site" evidence="10">
    <location>
        <begin position="217"/>
        <end position="218"/>
    </location>
    <ligand>
        <name>GMP</name>
        <dbReference type="ChEBI" id="CHEBI:58115"/>
    </ligand>
</feature>
<dbReference type="InterPro" id="IPR052915">
    <property type="entry name" value="RtcB-like"/>
</dbReference>
<feature type="binding site" evidence="11">
    <location>
        <position position="217"/>
    </location>
    <ligand>
        <name>Mn(2+)</name>
        <dbReference type="ChEBI" id="CHEBI:29035"/>
        <label>2</label>
    </ligand>
</feature>
<evidence type="ECO:0000313" key="14">
    <source>
        <dbReference type="Proteomes" id="UP000012249"/>
    </source>
</evidence>
<evidence type="ECO:0000256" key="7">
    <source>
        <dbReference type="ARBA" id="ARBA00023211"/>
    </source>
</evidence>
<keyword evidence="6 10" id="KW-0342">GTP-binding</keyword>
<dbReference type="EC" id="6.5.1.8" evidence="1"/>
<feature type="binding site" evidence="10">
    <location>
        <begin position="108"/>
        <end position="112"/>
    </location>
    <ligand>
        <name>GMP</name>
        <dbReference type="ChEBI" id="CHEBI:58115"/>
    </ligand>
</feature>
<keyword evidence="2" id="KW-0436">Ligase</keyword>
<dbReference type="PANTHER" id="PTHR43749:SF2">
    <property type="entry name" value="RNA-SPLICING LIGASE RTCB"/>
    <property type="match status" value="1"/>
</dbReference>
<feature type="binding site" evidence="11">
    <location>
        <position position="30"/>
    </location>
    <ligand>
        <name>Mn(2+)</name>
        <dbReference type="ChEBI" id="CHEBI:29035"/>
        <label>1</label>
    </ligand>
</feature>
<keyword evidence="7 11" id="KW-0464">Manganese</keyword>
<dbReference type="Pfam" id="PF01139">
    <property type="entry name" value="RtcB"/>
    <property type="match status" value="2"/>
</dbReference>
<dbReference type="Proteomes" id="UP000012249">
    <property type="component" value="Unassembled WGS sequence"/>
</dbReference>
<reference evidence="13 14" key="1">
    <citation type="submission" date="2013-02" db="EMBL/GenBank/DDBJ databases">
        <authorList>
            <person name="Harkins D.M."/>
            <person name="Durkin A.S."/>
            <person name="Brinkac L.M."/>
            <person name="Haft D.H."/>
            <person name="Selengut J.D."/>
            <person name="Sanka R."/>
            <person name="DePew J."/>
            <person name="Purushe J."/>
            <person name="Haake D.A."/>
            <person name="Matsunaga J."/>
            <person name="Vinetz J.M."/>
            <person name="Sutton G.G."/>
            <person name="Nierman W.C."/>
            <person name="Fouts D.E."/>
        </authorList>
    </citation>
    <scope>NUCLEOTIDE SEQUENCE [LARGE SCALE GENOMIC DNA]</scope>
    <source>
        <strain evidence="13 14">Ecochallenge</strain>
    </source>
</reference>
<dbReference type="GO" id="GO:0030145">
    <property type="term" value="F:manganese ion binding"/>
    <property type="evidence" value="ECO:0007669"/>
    <property type="project" value="TreeGrafter"/>
</dbReference>
<gene>
    <name evidence="13" type="ORF">LEP1GSC043_0149</name>
</gene>
<dbReference type="PANTHER" id="PTHR43749">
    <property type="entry name" value="RNA-SPLICING LIGASE RTCB"/>
    <property type="match status" value="1"/>
</dbReference>
<keyword evidence="5" id="KW-0692">RNA repair</keyword>
<evidence type="ECO:0000256" key="3">
    <source>
        <dbReference type="ARBA" id="ARBA00022723"/>
    </source>
</evidence>
<evidence type="ECO:0000256" key="8">
    <source>
        <dbReference type="ARBA" id="ARBA00047746"/>
    </source>
</evidence>
<dbReference type="GO" id="GO:0005525">
    <property type="term" value="F:GTP binding"/>
    <property type="evidence" value="ECO:0007669"/>
    <property type="project" value="UniProtKB-KW"/>
</dbReference>
<accession>N1UFK8</accession>
<evidence type="ECO:0000256" key="12">
    <source>
        <dbReference type="SAM" id="MobiDB-lite"/>
    </source>
</evidence>
<evidence type="ECO:0000256" key="1">
    <source>
        <dbReference type="ARBA" id="ARBA00012726"/>
    </source>
</evidence>
<dbReference type="GO" id="GO:0006281">
    <property type="term" value="P:DNA repair"/>
    <property type="evidence" value="ECO:0007669"/>
    <property type="project" value="TreeGrafter"/>
</dbReference>
<evidence type="ECO:0000256" key="2">
    <source>
        <dbReference type="ARBA" id="ARBA00022598"/>
    </source>
</evidence>
<protein>
    <recommendedName>
        <fullName evidence="1">3'-phosphate/5'-hydroxy nucleic acid ligase</fullName>
        <ecNumber evidence="1">6.5.1.8</ecNumber>
    </recommendedName>
</protein>
<feature type="binding site" evidence="10">
    <location>
        <position position="352"/>
    </location>
    <ligand>
        <name>GMP</name>
        <dbReference type="ChEBI" id="CHEBI:58115"/>
    </ligand>
</feature>